<feature type="region of interest" description="Disordered" evidence="1">
    <location>
        <begin position="70"/>
        <end position="124"/>
    </location>
</feature>
<dbReference type="Ensembl" id="ENSCSAVT00000013941.1">
    <property type="protein sequence ID" value="ENSCSAVP00000013782.1"/>
    <property type="gene ID" value="ENSCSAVG00000008084.1"/>
</dbReference>
<feature type="compositionally biased region" description="Polar residues" evidence="1">
    <location>
        <begin position="103"/>
        <end position="112"/>
    </location>
</feature>
<keyword evidence="2" id="KW-0472">Membrane</keyword>
<feature type="transmembrane region" description="Helical" evidence="2">
    <location>
        <begin position="9"/>
        <end position="29"/>
    </location>
</feature>
<evidence type="ECO:0000313" key="3">
    <source>
        <dbReference type="Ensembl" id="ENSCSAVP00000013782.1"/>
    </source>
</evidence>
<keyword evidence="4" id="KW-1185">Reference proteome</keyword>
<dbReference type="InParanoid" id="H2Z870"/>
<reference evidence="4" key="1">
    <citation type="submission" date="2003-08" db="EMBL/GenBank/DDBJ databases">
        <authorList>
            <person name="Birren B."/>
            <person name="Nusbaum C."/>
            <person name="Abebe A."/>
            <person name="Abouelleil A."/>
            <person name="Adekoya E."/>
            <person name="Ait-zahra M."/>
            <person name="Allen N."/>
            <person name="Allen T."/>
            <person name="An P."/>
            <person name="Anderson M."/>
            <person name="Anderson S."/>
            <person name="Arachchi H."/>
            <person name="Armbruster J."/>
            <person name="Bachantsang P."/>
            <person name="Baldwin J."/>
            <person name="Barry A."/>
            <person name="Bayul T."/>
            <person name="Blitshsteyn B."/>
            <person name="Bloom T."/>
            <person name="Blye J."/>
            <person name="Boguslavskiy L."/>
            <person name="Borowsky M."/>
            <person name="Boukhgalter B."/>
            <person name="Brunache A."/>
            <person name="Butler J."/>
            <person name="Calixte N."/>
            <person name="Calvo S."/>
            <person name="Camarata J."/>
            <person name="Campo K."/>
            <person name="Chang J."/>
            <person name="Cheshatsang Y."/>
            <person name="Citroen M."/>
            <person name="Collymore A."/>
            <person name="Considine T."/>
            <person name="Cook A."/>
            <person name="Cooke P."/>
            <person name="Corum B."/>
            <person name="Cuomo C."/>
            <person name="David R."/>
            <person name="Dawoe T."/>
            <person name="Degray S."/>
            <person name="Dodge S."/>
            <person name="Dooley K."/>
            <person name="Dorje P."/>
            <person name="Dorjee K."/>
            <person name="Dorris L."/>
            <person name="Duffey N."/>
            <person name="Dupes A."/>
            <person name="Elkins T."/>
            <person name="Engels R."/>
            <person name="Erickson J."/>
            <person name="Farina A."/>
            <person name="Faro S."/>
            <person name="Ferreira P."/>
            <person name="Fischer H."/>
            <person name="Fitzgerald M."/>
            <person name="Foley K."/>
            <person name="Gage D."/>
            <person name="Galagan J."/>
            <person name="Gearin G."/>
            <person name="Gnerre S."/>
            <person name="Gnirke A."/>
            <person name="Goyette A."/>
            <person name="Graham J."/>
            <person name="Grandbois E."/>
            <person name="Gyaltsen K."/>
            <person name="Hafez N."/>
            <person name="Hagopian D."/>
            <person name="Hagos B."/>
            <person name="Hall J."/>
            <person name="Hatcher B."/>
            <person name="Heller A."/>
            <person name="Higgins H."/>
            <person name="Honan T."/>
            <person name="Horn A."/>
            <person name="Houde N."/>
            <person name="Hughes L."/>
            <person name="Hulme W."/>
            <person name="Husby E."/>
            <person name="Iliev I."/>
            <person name="Jaffe D."/>
            <person name="Jones C."/>
            <person name="Kamal M."/>
            <person name="Kamat A."/>
            <person name="Kamvysselis M."/>
            <person name="Karlsson E."/>
            <person name="Kells C."/>
            <person name="Kieu A."/>
            <person name="Kisner P."/>
            <person name="Kodira C."/>
            <person name="Kulbokas E."/>
            <person name="Labutti K."/>
            <person name="Lama D."/>
            <person name="Landers T."/>
            <person name="Leger J."/>
            <person name="Levine S."/>
            <person name="Lewis D."/>
            <person name="Lewis T."/>
            <person name="Lindblad-toh K."/>
            <person name="Liu X."/>
            <person name="Lokyitsang T."/>
            <person name="Lokyitsang Y."/>
            <person name="Lucien O."/>
            <person name="Lui A."/>
            <person name="Ma L.J."/>
            <person name="Mabbitt R."/>
            <person name="Macdonald J."/>
            <person name="Maclean C."/>
            <person name="Major J."/>
            <person name="Manning J."/>
            <person name="Marabella R."/>
            <person name="Maru K."/>
            <person name="Matthews C."/>
            <person name="Mauceli E."/>
            <person name="Mccarthy M."/>
            <person name="Mcdonough S."/>
            <person name="Mcghee T."/>
            <person name="Meldrim J."/>
            <person name="Meneus L."/>
            <person name="Mesirov J."/>
            <person name="Mihalev A."/>
            <person name="Mihova T."/>
            <person name="Mikkelsen T."/>
            <person name="Mlenga V."/>
            <person name="Moru K."/>
            <person name="Mozes J."/>
            <person name="Mulrain L."/>
            <person name="Munson G."/>
            <person name="Naylor J."/>
            <person name="Newes C."/>
            <person name="Nguyen C."/>
            <person name="Nguyen N."/>
            <person name="Nguyen T."/>
            <person name="Nicol R."/>
            <person name="Nielsen C."/>
            <person name="Nizzari M."/>
            <person name="Norbu C."/>
            <person name="Norbu N."/>
            <person name="O'donnell P."/>
            <person name="Okoawo O."/>
            <person name="O'leary S."/>
            <person name="Omotosho B."/>
            <person name="O'neill K."/>
            <person name="Osman S."/>
            <person name="Parker S."/>
            <person name="Perrin D."/>
            <person name="Phunkhang P."/>
            <person name="Piqani B."/>
            <person name="Purcell S."/>
            <person name="Rachupka T."/>
            <person name="Ramasamy U."/>
            <person name="Rameau R."/>
            <person name="Ray V."/>
            <person name="Raymond C."/>
            <person name="Retta R."/>
            <person name="Richardson S."/>
            <person name="Rise C."/>
            <person name="Rodriguez J."/>
            <person name="Rogers J."/>
            <person name="Rogov P."/>
            <person name="Rutman M."/>
            <person name="Schupbach R."/>
            <person name="Seaman C."/>
            <person name="Settipalli S."/>
            <person name="Sharpe T."/>
            <person name="Sheridan J."/>
            <person name="Sherpa N."/>
            <person name="Shi J."/>
            <person name="Smirnov S."/>
            <person name="Smith C."/>
            <person name="Sougnez C."/>
            <person name="Spencer B."/>
            <person name="Stalker J."/>
            <person name="Stange-thomann N."/>
            <person name="Stavropoulos S."/>
            <person name="Stetson K."/>
            <person name="Stone C."/>
            <person name="Stone S."/>
            <person name="Stubbs M."/>
            <person name="Talamas J."/>
            <person name="Tchuinga P."/>
            <person name="Tenzing P."/>
            <person name="Tesfaye S."/>
            <person name="Theodore J."/>
            <person name="Thoulutsang Y."/>
            <person name="Topham K."/>
            <person name="Towey S."/>
            <person name="Tsamla T."/>
            <person name="Tsomo N."/>
            <person name="Vallee D."/>
            <person name="Vassiliev H."/>
            <person name="Venkataraman V."/>
            <person name="Vinson J."/>
            <person name="Vo A."/>
            <person name="Wade C."/>
            <person name="Wang S."/>
            <person name="Wangchuk T."/>
            <person name="Wangdi T."/>
            <person name="Whittaker C."/>
            <person name="Wilkinson J."/>
            <person name="Wu Y."/>
            <person name="Wyman D."/>
            <person name="Yadav S."/>
            <person name="Yang S."/>
            <person name="Yang X."/>
            <person name="Yeager S."/>
            <person name="Yee E."/>
            <person name="Young G."/>
            <person name="Zainoun J."/>
            <person name="Zembeck L."/>
            <person name="Zimmer A."/>
            <person name="Zody M."/>
            <person name="Lander E."/>
        </authorList>
    </citation>
    <scope>NUCLEOTIDE SEQUENCE [LARGE SCALE GENOMIC DNA]</scope>
</reference>
<proteinExistence type="predicted"/>
<reference evidence="3" key="3">
    <citation type="submission" date="2025-09" db="UniProtKB">
        <authorList>
            <consortium name="Ensembl"/>
        </authorList>
    </citation>
    <scope>IDENTIFICATION</scope>
</reference>
<evidence type="ECO:0000256" key="1">
    <source>
        <dbReference type="SAM" id="MobiDB-lite"/>
    </source>
</evidence>
<dbReference type="GeneTree" id="ENSGT00390000009071"/>
<organism evidence="3 4">
    <name type="scientific">Ciona savignyi</name>
    <name type="common">Pacific transparent sea squirt</name>
    <dbReference type="NCBI Taxonomy" id="51511"/>
    <lineage>
        <taxon>Eukaryota</taxon>
        <taxon>Metazoa</taxon>
        <taxon>Chordata</taxon>
        <taxon>Tunicata</taxon>
        <taxon>Ascidiacea</taxon>
        <taxon>Phlebobranchia</taxon>
        <taxon>Cionidae</taxon>
        <taxon>Ciona</taxon>
    </lineage>
</organism>
<evidence type="ECO:0000256" key="2">
    <source>
        <dbReference type="SAM" id="Phobius"/>
    </source>
</evidence>
<reference evidence="3" key="2">
    <citation type="submission" date="2025-08" db="UniProtKB">
        <authorList>
            <consortium name="Ensembl"/>
        </authorList>
    </citation>
    <scope>IDENTIFICATION</scope>
</reference>
<dbReference type="Proteomes" id="UP000007875">
    <property type="component" value="Unassembled WGS sequence"/>
</dbReference>
<keyword evidence="2" id="KW-0812">Transmembrane</keyword>
<sequence length="124" mass="13799">MTKLIKKVSILASVCIVSDVVATVIQIAFHLPELAYLFVFDVNLLVNLICIVLSFKNWKKILLFRIEKSSKVRSESISSSGGGTQHTTDRSHIYSSIRRKNFDSMSVRSGSVGSHGDKRSIKTL</sequence>
<accession>H2Z870</accession>
<protein>
    <submittedName>
        <fullName evidence="3">Uncharacterized protein</fullName>
    </submittedName>
</protein>
<dbReference type="AlphaFoldDB" id="H2Z870"/>
<feature type="compositionally biased region" description="Basic and acidic residues" evidence="1">
    <location>
        <begin position="115"/>
        <end position="124"/>
    </location>
</feature>
<feature type="transmembrane region" description="Helical" evidence="2">
    <location>
        <begin position="35"/>
        <end position="55"/>
    </location>
</feature>
<evidence type="ECO:0000313" key="4">
    <source>
        <dbReference type="Proteomes" id="UP000007875"/>
    </source>
</evidence>
<name>H2Z870_CIOSA</name>
<dbReference type="HOGENOM" id="CLU_2003104_0_0_1"/>
<keyword evidence="2" id="KW-1133">Transmembrane helix</keyword>